<keyword evidence="4" id="KW-0966">Cell projection</keyword>
<reference evidence="8" key="2">
    <citation type="submission" date="2025-09" db="UniProtKB">
        <authorList>
            <consortium name="Ensembl"/>
        </authorList>
    </citation>
    <scope>IDENTIFICATION</scope>
</reference>
<dbReference type="InterPro" id="IPR018902">
    <property type="entry name" value="CMI2A-C-like_dom"/>
</dbReference>
<keyword evidence="2" id="KW-0963">Cytoplasm</keyword>
<accession>A0A8C9EQH0</accession>
<dbReference type="Pfam" id="PF10629">
    <property type="entry name" value="CMI2B-like"/>
    <property type="match status" value="3"/>
</dbReference>
<name>A0A8C9EQH0_PAVCR</name>
<evidence type="ECO:0000256" key="6">
    <source>
        <dbReference type="SAM" id="MobiDB-lite"/>
    </source>
</evidence>
<feature type="domain" description="Ciliary microtubule inner protein 2A-C-like" evidence="7">
    <location>
        <begin position="204"/>
        <end position="257"/>
    </location>
</feature>
<dbReference type="AlphaFoldDB" id="A0A8C9EQH0"/>
<comment type="subcellular location">
    <subcellularLocation>
        <location evidence="1">Cytoplasm</location>
        <location evidence="1">Cytoskeleton</location>
        <location evidence="1">Cilium axoneme</location>
    </subcellularLocation>
</comment>
<evidence type="ECO:0000256" key="5">
    <source>
        <dbReference type="ARBA" id="ARBA00035661"/>
    </source>
</evidence>
<keyword evidence="3" id="KW-0206">Cytoskeleton</keyword>
<protein>
    <submittedName>
        <fullName evidence="8">Family with sequence similarity 166 member A</fullName>
    </submittedName>
</protein>
<dbReference type="InterPro" id="IPR052683">
    <property type="entry name" value="CIMIP2A"/>
</dbReference>
<sequence>MAAPRQSALFPPQPHHIPGYDGFLPQYNYQFGETYGKTTYRLLTDPHIRRSPRSVLAPLCKPRFIEDFSGTQHGLQPFLPEHPGYFPYDRARALTNFPEAEFGPKPPAAGPAEEELTHTEPRHGHGGSGLSGCPPSVTWDPSGPPWGQERRLPPIPAACGQGRWHRAGAAAGSGQPVKAEGVTLPAAVDWRLPRLDVPRVIQQKVIPGYAGFIPRFTWAMGTNYVQGVKEAMAEFDRQQLLERNPIHSFGTRFPQTYWPGSSIYTSAGLIPAYAGFVPHLRQTYALTFGNSTRKAYQMEQRRRACAL</sequence>
<dbReference type="Proteomes" id="UP000694428">
    <property type="component" value="Unplaced"/>
</dbReference>
<dbReference type="Ensembl" id="ENSPSTT00000004302.1">
    <property type="protein sequence ID" value="ENSPSTP00000004094.1"/>
    <property type="gene ID" value="ENSPSTG00000002969.1"/>
</dbReference>
<dbReference type="GO" id="GO:0005930">
    <property type="term" value="C:axoneme"/>
    <property type="evidence" value="ECO:0007669"/>
    <property type="project" value="UniProtKB-SubCell"/>
</dbReference>
<evidence type="ECO:0000256" key="3">
    <source>
        <dbReference type="ARBA" id="ARBA00023212"/>
    </source>
</evidence>
<dbReference type="GO" id="GO:0015630">
    <property type="term" value="C:microtubule cytoskeleton"/>
    <property type="evidence" value="ECO:0007669"/>
    <property type="project" value="UniProtKB-ARBA"/>
</dbReference>
<feature type="domain" description="Ciliary microtubule inner protein 2A-C-like" evidence="7">
    <location>
        <begin position="13"/>
        <end position="45"/>
    </location>
</feature>
<dbReference type="PANTHER" id="PTHR47299">
    <property type="entry name" value="PROTEIN FAM166A"/>
    <property type="match status" value="1"/>
</dbReference>
<organism evidence="8 9">
    <name type="scientific">Pavo cristatus</name>
    <name type="common">Indian peafowl</name>
    <name type="synonym">Blue peafowl</name>
    <dbReference type="NCBI Taxonomy" id="9049"/>
    <lineage>
        <taxon>Eukaryota</taxon>
        <taxon>Metazoa</taxon>
        <taxon>Chordata</taxon>
        <taxon>Craniata</taxon>
        <taxon>Vertebrata</taxon>
        <taxon>Euteleostomi</taxon>
        <taxon>Archelosauria</taxon>
        <taxon>Archosauria</taxon>
        <taxon>Dinosauria</taxon>
        <taxon>Saurischia</taxon>
        <taxon>Theropoda</taxon>
        <taxon>Coelurosauria</taxon>
        <taxon>Aves</taxon>
        <taxon>Neognathae</taxon>
        <taxon>Galloanserae</taxon>
        <taxon>Galliformes</taxon>
        <taxon>Phasianidae</taxon>
        <taxon>Phasianinae</taxon>
        <taxon>Pavo</taxon>
    </lineage>
</organism>
<comment type="similarity">
    <text evidence="5">Belongs to the CIMIP2 family.</text>
</comment>
<dbReference type="GO" id="GO:0005634">
    <property type="term" value="C:nucleus"/>
    <property type="evidence" value="ECO:0007669"/>
    <property type="project" value="TreeGrafter"/>
</dbReference>
<evidence type="ECO:0000313" key="9">
    <source>
        <dbReference type="Proteomes" id="UP000694428"/>
    </source>
</evidence>
<reference evidence="8" key="1">
    <citation type="submission" date="2025-08" db="UniProtKB">
        <authorList>
            <consortium name="Ensembl"/>
        </authorList>
    </citation>
    <scope>IDENTIFICATION</scope>
</reference>
<evidence type="ECO:0000313" key="8">
    <source>
        <dbReference type="Ensembl" id="ENSPSTP00000004094.1"/>
    </source>
</evidence>
<feature type="domain" description="Ciliary microtubule inner protein 2A-C-like" evidence="7">
    <location>
        <begin position="268"/>
        <end position="297"/>
    </location>
</feature>
<evidence type="ECO:0000256" key="4">
    <source>
        <dbReference type="ARBA" id="ARBA00023273"/>
    </source>
</evidence>
<keyword evidence="9" id="KW-1185">Reference proteome</keyword>
<evidence type="ECO:0000256" key="1">
    <source>
        <dbReference type="ARBA" id="ARBA00004430"/>
    </source>
</evidence>
<proteinExistence type="inferred from homology"/>
<dbReference type="PANTHER" id="PTHR47299:SF1">
    <property type="entry name" value="PROTEIN FAM166A"/>
    <property type="match status" value="1"/>
</dbReference>
<evidence type="ECO:0000256" key="2">
    <source>
        <dbReference type="ARBA" id="ARBA00022490"/>
    </source>
</evidence>
<evidence type="ECO:0000259" key="7">
    <source>
        <dbReference type="Pfam" id="PF10629"/>
    </source>
</evidence>
<feature type="region of interest" description="Disordered" evidence="6">
    <location>
        <begin position="103"/>
        <end position="134"/>
    </location>
</feature>